<feature type="region of interest" description="Disordered" evidence="1">
    <location>
        <begin position="18"/>
        <end position="50"/>
    </location>
</feature>
<feature type="compositionally biased region" description="Low complexity" evidence="1">
    <location>
        <begin position="18"/>
        <end position="35"/>
    </location>
</feature>
<dbReference type="EMBL" id="CP091139">
    <property type="protein sequence ID" value="UUT36752.1"/>
    <property type="molecule type" value="Genomic_DNA"/>
</dbReference>
<evidence type="ECO:0000313" key="2">
    <source>
        <dbReference type="EMBL" id="UUT36752.1"/>
    </source>
</evidence>
<proteinExistence type="predicted"/>
<evidence type="ECO:0000256" key="1">
    <source>
        <dbReference type="SAM" id="MobiDB-lite"/>
    </source>
</evidence>
<evidence type="ECO:0000313" key="3">
    <source>
        <dbReference type="Proteomes" id="UP001054811"/>
    </source>
</evidence>
<gene>
    <name evidence="2" type="ORF">L2X98_33660</name>
</gene>
<dbReference type="RefSeq" id="WP_259613428.1">
    <property type="nucleotide sequence ID" value="NZ_CP091139.2"/>
</dbReference>
<protein>
    <submittedName>
        <fullName evidence="2">Uncharacterized protein</fullName>
    </submittedName>
</protein>
<name>A0ABY5NNL7_9MICO</name>
<sequence>MLCSAIASAICRSVTRRASSSFSRSWSPSPTSRTSVDIRAASTAPASTSV</sequence>
<keyword evidence="3" id="KW-1185">Reference proteome</keyword>
<dbReference type="Proteomes" id="UP001054811">
    <property type="component" value="Chromosome"/>
</dbReference>
<accession>A0ABY5NNL7</accession>
<organism evidence="2 3">
    <name type="scientific">Microbacterium elymi</name>
    <dbReference type="NCBI Taxonomy" id="2909587"/>
    <lineage>
        <taxon>Bacteria</taxon>
        <taxon>Bacillati</taxon>
        <taxon>Actinomycetota</taxon>
        <taxon>Actinomycetes</taxon>
        <taxon>Micrococcales</taxon>
        <taxon>Microbacteriaceae</taxon>
        <taxon>Microbacterium</taxon>
    </lineage>
</organism>
<reference evidence="2" key="1">
    <citation type="submission" date="2022-01" db="EMBL/GenBank/DDBJ databases">
        <title>Microbacterium eymi and Microbacterium rhizovicinus sp. nov., isolated from the rhizospheric soil of Elymus tsukushiensis, a plant native to the Dokdo Islands, Republic of Korea.</title>
        <authorList>
            <person name="Hwang Y.J."/>
        </authorList>
    </citation>
    <scope>NUCLEOTIDE SEQUENCE</scope>
    <source>
        <strain evidence="2">KUDC0405</strain>
    </source>
</reference>